<evidence type="ECO:0000313" key="13">
    <source>
        <dbReference type="EMBL" id="CAF1379221.1"/>
    </source>
</evidence>
<dbReference type="InterPro" id="IPR032821">
    <property type="entry name" value="PKS_assoc"/>
</dbReference>
<dbReference type="InterPro" id="IPR001227">
    <property type="entry name" value="Ac_transferase_dom_sf"/>
</dbReference>
<dbReference type="EMBL" id="CAJNOJ010000297">
    <property type="protein sequence ID" value="CAF1379221.1"/>
    <property type="molecule type" value="Genomic_DNA"/>
</dbReference>
<dbReference type="Gene3D" id="3.40.50.150">
    <property type="entry name" value="Vaccinia Virus protein VP39"/>
    <property type="match status" value="1"/>
</dbReference>
<dbReference type="Gene3D" id="3.10.129.110">
    <property type="entry name" value="Polyketide synthase dehydratase"/>
    <property type="match status" value="1"/>
</dbReference>
<dbReference type="Pfam" id="PF08659">
    <property type="entry name" value="KR"/>
    <property type="match status" value="1"/>
</dbReference>
<proteinExistence type="predicted"/>
<dbReference type="PANTHER" id="PTHR45681">
    <property type="entry name" value="POLYKETIDE SYNTHASE 44-RELATED"/>
    <property type="match status" value="1"/>
</dbReference>
<keyword evidence="5" id="KW-0511">Multifunctional enzyme</keyword>
<dbReference type="PANTHER" id="PTHR45681:SF6">
    <property type="entry name" value="POLYKETIDE SYNTHASE 37"/>
    <property type="match status" value="1"/>
</dbReference>
<dbReference type="SUPFAM" id="SSF47336">
    <property type="entry name" value="ACP-like"/>
    <property type="match status" value="1"/>
</dbReference>
<feature type="active site" description="Proton donor; for dehydratase activity" evidence="7">
    <location>
        <position position="1197"/>
    </location>
</feature>
<dbReference type="Gene3D" id="3.90.180.10">
    <property type="entry name" value="Medium-chain alcohol dehydrogenases, catalytic domain"/>
    <property type="match status" value="1"/>
</dbReference>
<dbReference type="GO" id="GO:0031177">
    <property type="term" value="F:phosphopantetheine binding"/>
    <property type="evidence" value="ECO:0007669"/>
    <property type="project" value="InterPro"/>
</dbReference>
<feature type="region of interest" description="C-terminal hotdog fold" evidence="7">
    <location>
        <begin position="1135"/>
        <end position="1288"/>
    </location>
</feature>
<dbReference type="Pfam" id="PF02801">
    <property type="entry name" value="Ketoacyl-synt_C"/>
    <property type="match status" value="1"/>
</dbReference>
<dbReference type="Proteomes" id="UP000663828">
    <property type="component" value="Unassembled WGS sequence"/>
</dbReference>
<dbReference type="InterPro" id="IPR014031">
    <property type="entry name" value="Ketoacyl_synth_C"/>
</dbReference>
<feature type="domain" description="PKS/mFAS DH" evidence="11">
    <location>
        <begin position="962"/>
        <end position="1288"/>
    </location>
</feature>
<evidence type="ECO:0000313" key="15">
    <source>
        <dbReference type="Proteomes" id="UP000663852"/>
    </source>
</evidence>
<protein>
    <submittedName>
        <fullName evidence="13">Uncharacterized protein</fullName>
    </submittedName>
</protein>
<gene>
    <name evidence="13" type="ORF">EDS130_LOCUS34826</name>
    <name evidence="12" type="ORF">XAT740_LOCUS20249</name>
</gene>
<evidence type="ECO:0000259" key="9">
    <source>
        <dbReference type="PROSITE" id="PS50075"/>
    </source>
</evidence>
<comment type="caution">
    <text evidence="13">The sequence shown here is derived from an EMBL/GenBank/DDBJ whole genome shotgun (WGS) entry which is preliminary data.</text>
</comment>
<dbReference type="InterPro" id="IPR013968">
    <property type="entry name" value="PKS_KR"/>
</dbReference>
<dbReference type="UniPathway" id="UPA00094"/>
<evidence type="ECO:0000256" key="4">
    <source>
        <dbReference type="ARBA" id="ARBA00022857"/>
    </source>
</evidence>
<feature type="domain" description="Carrier" evidence="9">
    <location>
        <begin position="2593"/>
        <end position="2668"/>
    </location>
</feature>
<dbReference type="InterPro" id="IPR013154">
    <property type="entry name" value="ADH-like_N"/>
</dbReference>
<keyword evidence="3" id="KW-0808">Transferase</keyword>
<feature type="domain" description="Ketosynthase family 3 (KS3)" evidence="10">
    <location>
        <begin position="8"/>
        <end position="443"/>
    </location>
</feature>
<evidence type="ECO:0000256" key="6">
    <source>
        <dbReference type="ARBA" id="ARBA00023315"/>
    </source>
</evidence>
<dbReference type="SMART" id="SM00827">
    <property type="entry name" value="PKS_AT"/>
    <property type="match status" value="1"/>
</dbReference>
<evidence type="ECO:0000313" key="12">
    <source>
        <dbReference type="EMBL" id="CAF1137786.1"/>
    </source>
</evidence>
<dbReference type="EMBL" id="CAJNOR010001408">
    <property type="protein sequence ID" value="CAF1137786.1"/>
    <property type="molecule type" value="Genomic_DNA"/>
</dbReference>
<dbReference type="SUPFAM" id="SSF55048">
    <property type="entry name" value="Probable ACP-binding domain of malonyl-CoA ACP transacylase"/>
    <property type="match status" value="1"/>
</dbReference>
<dbReference type="InterPro" id="IPR016036">
    <property type="entry name" value="Malonyl_transacylase_ACP-bd"/>
</dbReference>
<dbReference type="InterPro" id="IPR036736">
    <property type="entry name" value="ACP-like_sf"/>
</dbReference>
<dbReference type="Pfam" id="PF21089">
    <property type="entry name" value="PKS_DH_N"/>
    <property type="match status" value="1"/>
</dbReference>
<evidence type="ECO:0000259" key="10">
    <source>
        <dbReference type="PROSITE" id="PS52004"/>
    </source>
</evidence>
<keyword evidence="1" id="KW-0596">Phosphopantetheine</keyword>
<dbReference type="SMART" id="SM00829">
    <property type="entry name" value="PKS_ER"/>
    <property type="match status" value="1"/>
</dbReference>
<dbReference type="Proteomes" id="UP000663852">
    <property type="component" value="Unassembled WGS sequence"/>
</dbReference>
<name>A0A815J947_ADIRI</name>
<dbReference type="SUPFAM" id="SSF52151">
    <property type="entry name" value="FabD/lysophospholipase-like"/>
    <property type="match status" value="1"/>
</dbReference>
<dbReference type="SUPFAM" id="SSF51735">
    <property type="entry name" value="NAD(P)-binding Rossmann-fold domains"/>
    <property type="match status" value="3"/>
</dbReference>
<dbReference type="CDD" id="cd00833">
    <property type="entry name" value="PKS"/>
    <property type="match status" value="1"/>
</dbReference>
<dbReference type="InterPro" id="IPR009081">
    <property type="entry name" value="PP-bd_ACP"/>
</dbReference>
<dbReference type="InterPro" id="IPR014043">
    <property type="entry name" value="Acyl_transferase_dom"/>
</dbReference>
<evidence type="ECO:0000256" key="3">
    <source>
        <dbReference type="ARBA" id="ARBA00022679"/>
    </source>
</evidence>
<dbReference type="PROSITE" id="PS52019">
    <property type="entry name" value="PKS_MFAS_DH"/>
    <property type="match status" value="1"/>
</dbReference>
<dbReference type="Pfam" id="PF08240">
    <property type="entry name" value="ADH_N"/>
    <property type="match status" value="1"/>
</dbReference>
<dbReference type="SMART" id="SM00826">
    <property type="entry name" value="PKS_DH"/>
    <property type="match status" value="1"/>
</dbReference>
<dbReference type="Gene3D" id="3.40.366.10">
    <property type="entry name" value="Malonyl-Coenzyme A Acyl Carrier Protein, domain 2"/>
    <property type="match status" value="1"/>
</dbReference>
<dbReference type="InterPro" id="IPR049552">
    <property type="entry name" value="PKS_DH_N"/>
</dbReference>
<feature type="active site" description="Proton acceptor; for dehydratase activity" evidence="7">
    <location>
        <position position="995"/>
    </location>
</feature>
<evidence type="ECO:0000256" key="5">
    <source>
        <dbReference type="ARBA" id="ARBA00023268"/>
    </source>
</evidence>
<dbReference type="InterPro" id="IPR042104">
    <property type="entry name" value="PKS_dehydratase_sf"/>
</dbReference>
<keyword evidence="14" id="KW-1185">Reference proteome</keyword>
<dbReference type="SUPFAM" id="SSF53901">
    <property type="entry name" value="Thiolase-like"/>
    <property type="match status" value="1"/>
</dbReference>
<dbReference type="InterPro" id="IPR020843">
    <property type="entry name" value="ER"/>
</dbReference>
<feature type="region of interest" description="N-terminal hotdog fold" evidence="7">
    <location>
        <begin position="962"/>
        <end position="1120"/>
    </location>
</feature>
<dbReference type="SUPFAM" id="SSF50129">
    <property type="entry name" value="GroES-like"/>
    <property type="match status" value="1"/>
</dbReference>
<dbReference type="PROSITE" id="PS00606">
    <property type="entry name" value="KS3_1"/>
    <property type="match status" value="1"/>
</dbReference>
<dbReference type="InterPro" id="IPR014030">
    <property type="entry name" value="Ketoacyl_synth_N"/>
</dbReference>
<dbReference type="InterPro" id="IPR049551">
    <property type="entry name" value="PKS_DH_C"/>
</dbReference>
<dbReference type="InterPro" id="IPR016035">
    <property type="entry name" value="Acyl_Trfase/lysoPLipase"/>
</dbReference>
<keyword evidence="6" id="KW-0012">Acyltransferase</keyword>
<feature type="region of interest" description="Disordered" evidence="8">
    <location>
        <begin position="2671"/>
        <end position="2691"/>
    </location>
</feature>
<feature type="compositionally biased region" description="Acidic residues" evidence="8">
    <location>
        <begin position="2678"/>
        <end position="2691"/>
    </location>
</feature>
<dbReference type="InterPro" id="IPR020806">
    <property type="entry name" value="PKS_PP-bd"/>
</dbReference>
<dbReference type="Pfam" id="PF14765">
    <property type="entry name" value="PS-DH"/>
    <property type="match status" value="1"/>
</dbReference>
<dbReference type="InterPro" id="IPR049900">
    <property type="entry name" value="PKS_mFAS_DH"/>
</dbReference>
<dbReference type="OrthoDB" id="329835at2759"/>
<dbReference type="GO" id="GO:0004315">
    <property type="term" value="F:3-oxoacyl-[acyl-carrier-protein] synthase activity"/>
    <property type="evidence" value="ECO:0007669"/>
    <property type="project" value="InterPro"/>
</dbReference>
<dbReference type="SMART" id="SM00823">
    <property type="entry name" value="PKS_PP"/>
    <property type="match status" value="1"/>
</dbReference>
<dbReference type="GO" id="GO:0006633">
    <property type="term" value="P:fatty acid biosynthetic process"/>
    <property type="evidence" value="ECO:0007669"/>
    <property type="project" value="UniProtKB-UniPathway"/>
</dbReference>
<evidence type="ECO:0000256" key="8">
    <source>
        <dbReference type="SAM" id="MobiDB-lite"/>
    </source>
</evidence>
<keyword evidence="4" id="KW-0521">NADP</keyword>
<evidence type="ECO:0000313" key="14">
    <source>
        <dbReference type="Proteomes" id="UP000663828"/>
    </source>
</evidence>
<sequence length="2821" mass="317507">MTSEVISQEPIAIVAMACEFAGDIHSATDLWNALENSKDVGSVVSPERADIASFSAHMLNQDKDGQLNKSLIRRGYFLSNNQWDTFEQSFFGLSSNEALSIDPAHRLLMLKFVHLIEDAGYTIEKMYGSRTSVHVGQFSTDQALTVSRLKPEFRLRSHGPNASLYNAAARLAYHFNLIGPNVSLDVACSSSLEAVRQAVQTLRAYEADMAVCGGVNAVYTPENLLSGSLIGAQSPDGRSRSFSIDANGYAKGEGLGLLLLKRLSDAERDGDRIYCVLRDVHSHHDGSEGKSNFVVPSGIGQERLLADIYNRSKTDPKRVFYVEAHGTGTPVGDPIEANTLGRFFDRSPLDPPLLIGSVKSNLGHTEGAAGVAALIKVAMCMRHRAIPPNMHFTALNPKIEAQRYNLHVVQHYVPFAPITHDPTIVGINSFGMGGNTTHAIIEEYRPKQKIVSNGFLRNHDEHNENEVKQPFLFLFSTKSHESLVKQVVRFNQWLREKFNKHTNDSDAFLAHVSKQLLLKRTISYEHLAIFVAADYTQLQDQIDTFLVQKSISGLFLTTRPILPSRKICFVYSGQGPQWWAMGRQLYKNEPVFRQWIERIDIELTKINTDNWRLLDELMKTSDEKASRINDTNIAQPALFAIQVALTALLNSWQIFPDAIISHSAGEQAAAFVSGRLTLQEAIRLVYHRSRLQNRNTRQGGRMLAVSMSEQQVKNDLLKGIEHLVSIAVINSPRSVTLSGDEATIDELQQILTTFHPNVFKARLRIENAFHSHQMDRFNVQNEMLSALENISGLPLQDPQEMFNIQCSKARLYSSTHGGYIDNHTATNAQHWWKNVRGCVRFYDAMTELIQESAANIFLEISPHPVLATSIDECCQSHSWNRLILPTLKRKEDEQSTLLTSLAQLTSSSIVWQSYLESRQIRSTDIDSELFETFPLYAFNTTPCWYESKDSVIERLSYRLPSHPLLGIRQWTQQTNPTWKSLININLSQQAFLKDHKIQDAILFPASGYIELALAACRQLLSTTNDIQSVIIFEQVEFMNALVLTEHELTEIFTQIIMPMREWFIYSRPWTSAGQDCVRTSGMSGADILKSFTDPESLSQHSLNEFTLHARGQIHISDDKQQLPLLTDVSLDRDLYSALDSNHVYTHLMSRGYQYGPSFRLMQSLQTTQSTVEGEIDCSVCNENDTLRYHLIHPAVLDACLHPALALLPGTSTTFIPVSINKITILGETTMFHSPIQVRAAYHNNICGVAKQKTYEFDCTICSNDTETKEPIVTFDRITIQQVHGSQSGRWASDTSVFDKLNVSVDLPNQDLTTHLHTVMNNYCLKTAWNDGTMRIGVADLLPSPKDIIKSNLSSTGVDDLFESIEALNQLAAYYAQIALVDLTLDPIQEQKQESLLAACRSLSFHSKIKATFHSAQLYLMQLMQQFPRLKPILTVLAACGRNLRQVLTGEQDGIEVLLGNDEMKTILQEMQSLISSHQTYFIFDILKRYLQEKSGTLLTQRKIRIFWLASGNSSDDLRVLHLLLDLSRQTDLSIDINYTNPNLNLLEQVTKTFNTYLEDQTRVCVIYDDQFDLFDNENNKKLIVESYDIVFGANKLQGNENLPYALTILRQLLVPNGLLLLLELTNAPLYFDMIYGLIDEWWSSIDGRRALLTMNQWTKAVQEINGFETVETRNSSFGNSLIAAQKSTSSKILSTLEERQRQAWLIFADDNTPSIGNALQSLLPSVNITLLHRSNSSFEKISSQIEEMMATYEQVHIVFGWSLDQKLINDDTDITFEQHQEQIYGIFIRILQTIQINEPRLHPFVFVLTRNAQPGAGNALNPIGSPLVGLVRSLALEYDQHRLKLIDLQSSLSPATIPSLVHALAKHLITSQYANDLDEIVLRHDTQSDTIHRMQWHYEMLQNEQNRNETSKDESTTIIPFKDADRQPFRLQVSSSRFLDDLAWVPEAKKDRLPADKVEVRIHCVGVNFRDVLKSSGRYPYVRPFAQTDNAQPKVDRDTEPGIDFLGTVVRTHPNANVQVGDRVLGMAPGVFHSHVHLSLGEYVRIPSECNHFTDEQLAGLPNACMTVLYSLKYRANLQPGQTVLIHAATGGAGQACIQYCQAIGARILATAGTEEKREFLREHYGIEHVFNSRDLSFVKGVRELLPNGVDIIVNSLSGSLLQESIKLLKSQGHFIEWGKRDIFDKKHLSMFDLRDDCSFHVIDITSLYVHRLDIFGRLIEELLDLTIKGIFKPIEPTKVYEPSNVINVFKQCNSGRMSGKCVLRLANSQQSLQLNCQKLASSTEEKDLMFPYEVCHQGTILISGGCGGLGLTMSRWMIEKRGVKRLTLMSRRPLAHIEQVSNPEYDEWQRLQQAAKNYGAHIDVVQIDVTKYEDVYNLIEKLSQTSYPVRGIIHSAVVQEDRSLAKLSAENFTRVLGPKARGAWNLHQASKLAAPSLHFFVLFSSIRNHMIDLASAGYNAGNQFLDILAHYRAEQLHLPALSVSLPAVSGAGMFHRHREVLTSLQRTSGFELVPTVGVFELIDQFHVNQKNCPCPIIFAANWKQLYENREKLVTHQLREIVIEQNKLANDSVTSANSSDHINPSDSSYDCLETLVERIQTTVSRLLGASTSEQISVDRSLVSQGMDSLAAVSLYNWLGQETNVFIPLADLLQGISIQIIAEQVHKKLHAEKHSDTQATDDESELSIDSVTDNDIDSSKNLTYTGIENIVCIQRPTDSECPIIFCTSSNAPSDTLLRKLSGNKDSLSPVAIYTINTPETSLTKDMKNMANTMVSQMRRIQPYGPYTLVATAGDEEEEMFALEMNKQLKRHSVDSTIELLAK</sequence>
<organism evidence="13 15">
    <name type="scientific">Adineta ricciae</name>
    <name type="common">Rotifer</name>
    <dbReference type="NCBI Taxonomy" id="249248"/>
    <lineage>
        <taxon>Eukaryota</taxon>
        <taxon>Metazoa</taxon>
        <taxon>Spiralia</taxon>
        <taxon>Gnathifera</taxon>
        <taxon>Rotifera</taxon>
        <taxon>Eurotatoria</taxon>
        <taxon>Bdelloidea</taxon>
        <taxon>Adinetida</taxon>
        <taxon>Adinetidae</taxon>
        <taxon>Adineta</taxon>
    </lineage>
</organism>
<evidence type="ECO:0000259" key="11">
    <source>
        <dbReference type="PROSITE" id="PS52019"/>
    </source>
</evidence>
<dbReference type="InterPro" id="IPR016039">
    <property type="entry name" value="Thiolase-like"/>
</dbReference>
<dbReference type="Pfam" id="PF00109">
    <property type="entry name" value="ketoacyl-synt"/>
    <property type="match status" value="1"/>
</dbReference>
<dbReference type="Pfam" id="PF16197">
    <property type="entry name" value="KAsynt_C_assoc"/>
    <property type="match status" value="1"/>
</dbReference>
<dbReference type="InterPro" id="IPR020807">
    <property type="entry name" value="PKS_DH"/>
</dbReference>
<dbReference type="InterPro" id="IPR036291">
    <property type="entry name" value="NAD(P)-bd_dom_sf"/>
</dbReference>
<dbReference type="Gene3D" id="3.30.70.3290">
    <property type="match status" value="1"/>
</dbReference>
<dbReference type="Pfam" id="PF00107">
    <property type="entry name" value="ADH_zinc_N"/>
    <property type="match status" value="1"/>
</dbReference>
<dbReference type="InterPro" id="IPR057326">
    <property type="entry name" value="KR_dom"/>
</dbReference>
<dbReference type="InterPro" id="IPR029063">
    <property type="entry name" value="SAM-dependent_MTases_sf"/>
</dbReference>
<evidence type="ECO:0000256" key="1">
    <source>
        <dbReference type="ARBA" id="ARBA00022450"/>
    </source>
</evidence>
<dbReference type="InterPro" id="IPR018201">
    <property type="entry name" value="Ketoacyl_synth_AS"/>
</dbReference>
<dbReference type="Gene3D" id="3.40.47.10">
    <property type="match status" value="1"/>
</dbReference>
<dbReference type="GO" id="GO:0016491">
    <property type="term" value="F:oxidoreductase activity"/>
    <property type="evidence" value="ECO:0007669"/>
    <property type="project" value="InterPro"/>
</dbReference>
<dbReference type="CDD" id="cd05195">
    <property type="entry name" value="enoyl_red"/>
    <property type="match status" value="1"/>
</dbReference>
<dbReference type="PROSITE" id="PS50075">
    <property type="entry name" value="CARRIER"/>
    <property type="match status" value="1"/>
</dbReference>
<dbReference type="SUPFAM" id="SSF53335">
    <property type="entry name" value="S-adenosyl-L-methionine-dependent methyltransferases"/>
    <property type="match status" value="1"/>
</dbReference>
<dbReference type="InterPro" id="IPR011032">
    <property type="entry name" value="GroES-like_sf"/>
</dbReference>
<keyword evidence="2" id="KW-0597">Phosphoprotein</keyword>
<evidence type="ECO:0000256" key="2">
    <source>
        <dbReference type="ARBA" id="ARBA00022553"/>
    </source>
</evidence>
<dbReference type="InterPro" id="IPR020841">
    <property type="entry name" value="PKS_Beta-ketoAc_synthase_dom"/>
</dbReference>
<dbReference type="SMART" id="SM00825">
    <property type="entry name" value="PKS_KS"/>
    <property type="match status" value="1"/>
</dbReference>
<dbReference type="SMART" id="SM00822">
    <property type="entry name" value="PKS_KR"/>
    <property type="match status" value="1"/>
</dbReference>
<dbReference type="Gene3D" id="3.40.50.720">
    <property type="entry name" value="NAD(P)-binding Rossmann-like Domain"/>
    <property type="match status" value="3"/>
</dbReference>
<dbReference type="Pfam" id="PF00698">
    <property type="entry name" value="Acyl_transf_1"/>
    <property type="match status" value="1"/>
</dbReference>
<evidence type="ECO:0000256" key="7">
    <source>
        <dbReference type="PROSITE-ProRule" id="PRU01363"/>
    </source>
</evidence>
<reference evidence="13" key="1">
    <citation type="submission" date="2021-02" db="EMBL/GenBank/DDBJ databases">
        <authorList>
            <person name="Nowell W R."/>
        </authorList>
    </citation>
    <scope>NUCLEOTIDE SEQUENCE</scope>
</reference>
<dbReference type="GO" id="GO:0044550">
    <property type="term" value="P:secondary metabolite biosynthetic process"/>
    <property type="evidence" value="ECO:0007669"/>
    <property type="project" value="UniProtKB-ARBA"/>
</dbReference>
<dbReference type="Pfam" id="PF23297">
    <property type="entry name" value="ACP_SdgA_C"/>
    <property type="match status" value="1"/>
</dbReference>
<dbReference type="InterPro" id="IPR013149">
    <property type="entry name" value="ADH-like_C"/>
</dbReference>
<dbReference type="Gene3D" id="1.10.1200.10">
    <property type="entry name" value="ACP-like"/>
    <property type="match status" value="1"/>
</dbReference>
<dbReference type="PROSITE" id="PS52004">
    <property type="entry name" value="KS3_2"/>
    <property type="match status" value="1"/>
</dbReference>
<accession>A0A815J947</accession>
<dbReference type="InterPro" id="IPR050444">
    <property type="entry name" value="Polyketide_Synthase"/>
</dbReference>